<evidence type="ECO:0000256" key="3">
    <source>
        <dbReference type="ARBA" id="ARBA00022448"/>
    </source>
</evidence>
<dbReference type="EMBL" id="OC317826">
    <property type="protein sequence ID" value="CAD7399246.1"/>
    <property type="molecule type" value="Genomic_DNA"/>
</dbReference>
<evidence type="ECO:0000256" key="2">
    <source>
        <dbReference type="ARBA" id="ARBA00009726"/>
    </source>
</evidence>
<dbReference type="CDD" id="cd03244">
    <property type="entry name" value="ABCC_MRP_domain2"/>
    <property type="match status" value="1"/>
</dbReference>
<dbReference type="PROSITE" id="PS00211">
    <property type="entry name" value="ABC_TRANSPORTER_1"/>
    <property type="match status" value="1"/>
</dbReference>
<dbReference type="GO" id="GO:0016887">
    <property type="term" value="F:ATP hydrolysis activity"/>
    <property type="evidence" value="ECO:0007669"/>
    <property type="project" value="InterPro"/>
</dbReference>
<evidence type="ECO:0000256" key="4">
    <source>
        <dbReference type="ARBA" id="ARBA00022692"/>
    </source>
</evidence>
<dbReference type="InterPro" id="IPR017871">
    <property type="entry name" value="ABC_transporter-like_CS"/>
</dbReference>
<dbReference type="Gene3D" id="3.30.40.10">
    <property type="entry name" value="Zinc/RING finger domain, C3HC4 (zinc finger)"/>
    <property type="match status" value="1"/>
</dbReference>
<feature type="domain" description="ABC transporter" evidence="10">
    <location>
        <begin position="19"/>
        <end position="261"/>
    </location>
</feature>
<comment type="similarity">
    <text evidence="2">Belongs to the ABC transporter superfamily. ABCC family. Conjugate transporter (TC 3.A.1.208) subfamily.</text>
</comment>
<dbReference type="PANTHER" id="PTHR24223">
    <property type="entry name" value="ATP-BINDING CASSETTE SUB-FAMILY C"/>
    <property type="match status" value="1"/>
</dbReference>
<dbReference type="GO" id="GO:0005524">
    <property type="term" value="F:ATP binding"/>
    <property type="evidence" value="ECO:0007669"/>
    <property type="project" value="UniProtKB-KW"/>
</dbReference>
<name>A0A7R9CP04_TIMCR</name>
<protein>
    <recommendedName>
        <fullName evidence="10">ABC transporter domain-containing protein</fullName>
    </recommendedName>
</protein>
<proteinExistence type="inferred from homology"/>
<dbReference type="SUPFAM" id="SSF57903">
    <property type="entry name" value="FYVE/PHD zinc finger"/>
    <property type="match status" value="1"/>
</dbReference>
<feature type="compositionally biased region" description="Basic and acidic residues" evidence="9">
    <location>
        <begin position="369"/>
        <end position="380"/>
    </location>
</feature>
<feature type="compositionally biased region" description="Polar residues" evidence="9">
    <location>
        <begin position="454"/>
        <end position="472"/>
    </location>
</feature>
<feature type="region of interest" description="Disordered" evidence="9">
    <location>
        <begin position="285"/>
        <end position="310"/>
    </location>
</feature>
<keyword evidence="6" id="KW-0067">ATP-binding</keyword>
<feature type="region of interest" description="Disordered" evidence="9">
    <location>
        <begin position="445"/>
        <end position="472"/>
    </location>
</feature>
<dbReference type="PROSITE" id="PS50893">
    <property type="entry name" value="ABC_TRANSPORTER_2"/>
    <property type="match status" value="1"/>
</dbReference>
<reference evidence="11" key="1">
    <citation type="submission" date="2020-11" db="EMBL/GenBank/DDBJ databases">
        <authorList>
            <person name="Tran Van P."/>
        </authorList>
    </citation>
    <scope>NUCLEOTIDE SEQUENCE</scope>
</reference>
<dbReference type="PANTHER" id="PTHR24223:SF456">
    <property type="entry name" value="MULTIDRUG RESISTANCE-ASSOCIATED PROTEIN LETHAL(2)03659"/>
    <property type="match status" value="1"/>
</dbReference>
<dbReference type="FunFam" id="3.40.50.300:FF:000163">
    <property type="entry name" value="Multidrug resistance-associated protein member 4"/>
    <property type="match status" value="1"/>
</dbReference>
<keyword evidence="3" id="KW-0813">Transport</keyword>
<organism evidence="11">
    <name type="scientific">Timema cristinae</name>
    <name type="common">Walking stick</name>
    <dbReference type="NCBI Taxonomy" id="61476"/>
    <lineage>
        <taxon>Eukaryota</taxon>
        <taxon>Metazoa</taxon>
        <taxon>Ecdysozoa</taxon>
        <taxon>Arthropoda</taxon>
        <taxon>Hexapoda</taxon>
        <taxon>Insecta</taxon>
        <taxon>Pterygota</taxon>
        <taxon>Neoptera</taxon>
        <taxon>Polyneoptera</taxon>
        <taxon>Phasmatodea</taxon>
        <taxon>Timematodea</taxon>
        <taxon>Timematoidea</taxon>
        <taxon>Timematidae</taxon>
        <taxon>Timema</taxon>
    </lineage>
</organism>
<keyword evidence="8" id="KW-0472">Membrane</keyword>
<dbReference type="InterPro" id="IPR027417">
    <property type="entry name" value="P-loop_NTPase"/>
</dbReference>
<evidence type="ECO:0000256" key="5">
    <source>
        <dbReference type="ARBA" id="ARBA00022741"/>
    </source>
</evidence>
<dbReference type="InterPro" id="IPR050173">
    <property type="entry name" value="ABC_transporter_C-like"/>
</dbReference>
<sequence length="472" mass="52575">MFPGDGKSPPEDWPSQGSIIFNKVYLRYNAIEKDVLKDLNFNILPSEKVGIVGRTGAGKSSLISALFRTVDIKGNILIDGVNICDIGLHDLRSHISIIPQEPVLFSGTIKQNLDPFDEFAEDVLRKTLDEMTCHVIERRQVELKEIHQGSSSIHAPVSEGGSNFSVGQRQLVCLARALLRKNKILVLDEATANVDPQTDELIQNTLRRKFSDCTVLTIAHRLSSIMHSDRILVMDAGTLVEFDHPYVLLQNVNGVLYSMVQKMGKQMADEMYSQAEKNYLNASARYPIQISPPPPKKHKSSRGRKAGSSSIITCSPYKKELETGLEEQQTKKELKVLKIQKRTKAQRPPVKKLNFNLSSKARPKATNPTRDDSSNDESFHSDVSSVMDYMPPGKEPDNKDTECIFCDGKFSEDSKGEIWIQCLSCSLWAHLDCTGAEKADYKNDHVARAPSTPPSETMTDITVSSEITPSVI</sequence>
<comment type="subcellular location">
    <subcellularLocation>
        <location evidence="1">Membrane</location>
        <topology evidence="1">Multi-pass membrane protein</topology>
    </subcellularLocation>
</comment>
<dbReference type="Gene3D" id="3.40.50.300">
    <property type="entry name" value="P-loop containing nucleotide triphosphate hydrolases"/>
    <property type="match status" value="1"/>
</dbReference>
<evidence type="ECO:0000259" key="10">
    <source>
        <dbReference type="PROSITE" id="PS50893"/>
    </source>
</evidence>
<dbReference type="GO" id="GO:0016020">
    <property type="term" value="C:membrane"/>
    <property type="evidence" value="ECO:0007669"/>
    <property type="project" value="UniProtKB-SubCell"/>
</dbReference>
<dbReference type="SUPFAM" id="SSF52540">
    <property type="entry name" value="P-loop containing nucleoside triphosphate hydrolases"/>
    <property type="match status" value="1"/>
</dbReference>
<dbReference type="InterPro" id="IPR011011">
    <property type="entry name" value="Znf_FYVE_PHD"/>
</dbReference>
<evidence type="ECO:0000313" key="11">
    <source>
        <dbReference type="EMBL" id="CAD7399246.1"/>
    </source>
</evidence>
<gene>
    <name evidence="11" type="ORF">TCEB3V08_LOCUS4912</name>
</gene>
<feature type="compositionally biased region" description="Basic residues" evidence="9">
    <location>
        <begin position="295"/>
        <end position="305"/>
    </location>
</feature>
<accession>A0A7R9CP04</accession>
<dbReference type="AlphaFoldDB" id="A0A7R9CP04"/>
<dbReference type="InterPro" id="IPR003593">
    <property type="entry name" value="AAA+_ATPase"/>
</dbReference>
<feature type="region of interest" description="Disordered" evidence="9">
    <location>
        <begin position="338"/>
        <end position="394"/>
    </location>
</feature>
<evidence type="ECO:0000256" key="9">
    <source>
        <dbReference type="SAM" id="MobiDB-lite"/>
    </source>
</evidence>
<dbReference type="InterPro" id="IPR013083">
    <property type="entry name" value="Znf_RING/FYVE/PHD"/>
</dbReference>
<keyword evidence="5" id="KW-0547">Nucleotide-binding</keyword>
<dbReference type="GO" id="GO:0042626">
    <property type="term" value="F:ATPase-coupled transmembrane transporter activity"/>
    <property type="evidence" value="ECO:0007669"/>
    <property type="project" value="TreeGrafter"/>
</dbReference>
<dbReference type="SMART" id="SM00382">
    <property type="entry name" value="AAA"/>
    <property type="match status" value="1"/>
</dbReference>
<evidence type="ECO:0000256" key="6">
    <source>
        <dbReference type="ARBA" id="ARBA00022840"/>
    </source>
</evidence>
<keyword evidence="7" id="KW-1133">Transmembrane helix</keyword>
<evidence type="ECO:0000256" key="8">
    <source>
        <dbReference type="ARBA" id="ARBA00023136"/>
    </source>
</evidence>
<evidence type="ECO:0000256" key="7">
    <source>
        <dbReference type="ARBA" id="ARBA00022989"/>
    </source>
</evidence>
<evidence type="ECO:0000256" key="1">
    <source>
        <dbReference type="ARBA" id="ARBA00004141"/>
    </source>
</evidence>
<keyword evidence="4" id="KW-0812">Transmembrane</keyword>
<dbReference type="InterPro" id="IPR003439">
    <property type="entry name" value="ABC_transporter-like_ATP-bd"/>
</dbReference>
<dbReference type="Pfam" id="PF00005">
    <property type="entry name" value="ABC_tran"/>
    <property type="match status" value="1"/>
</dbReference>